<dbReference type="GO" id="GO:0005829">
    <property type="term" value="C:cytosol"/>
    <property type="evidence" value="ECO:0007669"/>
    <property type="project" value="TreeGrafter"/>
</dbReference>
<comment type="caution">
    <text evidence="1">The sequence shown here is derived from an EMBL/GenBank/DDBJ whole genome shotgun (WGS) entry which is preliminary data.</text>
</comment>
<dbReference type="GO" id="GO:0033969">
    <property type="term" value="F:gamma-glutamyl-gamma-aminobutyrate hydrolase activity"/>
    <property type="evidence" value="ECO:0007669"/>
    <property type="project" value="TreeGrafter"/>
</dbReference>
<name>A0A848KQC1_9ACTN</name>
<dbReference type="InterPro" id="IPR029062">
    <property type="entry name" value="Class_I_gatase-like"/>
</dbReference>
<dbReference type="RefSeq" id="WP_170193389.1">
    <property type="nucleotide sequence ID" value="NZ_JABBNB010000005.1"/>
</dbReference>
<gene>
    <name evidence="1" type="ORF">HH308_06620</name>
</gene>
<dbReference type="EMBL" id="JABBNB010000005">
    <property type="protein sequence ID" value="NMO00886.1"/>
    <property type="molecule type" value="Genomic_DNA"/>
</dbReference>
<evidence type="ECO:0000313" key="1">
    <source>
        <dbReference type="EMBL" id="NMO00886.1"/>
    </source>
</evidence>
<dbReference type="PANTHER" id="PTHR43235:SF1">
    <property type="entry name" value="GLUTAMINE AMIDOTRANSFERASE PB2B2.05-RELATED"/>
    <property type="match status" value="1"/>
</dbReference>
<proteinExistence type="predicted"/>
<dbReference type="PANTHER" id="PTHR43235">
    <property type="entry name" value="GLUTAMINE AMIDOTRANSFERASE PB2B2.05-RELATED"/>
    <property type="match status" value="1"/>
</dbReference>
<keyword evidence="2" id="KW-1185">Reference proteome</keyword>
<evidence type="ECO:0000313" key="2">
    <source>
        <dbReference type="Proteomes" id="UP000550729"/>
    </source>
</evidence>
<protein>
    <submittedName>
        <fullName evidence="1">Gamma-glutamyl-gamma-aminobutyrate hydrolase family protein</fullName>
    </submittedName>
</protein>
<reference evidence="1 2" key="1">
    <citation type="submission" date="2020-04" db="EMBL/GenBank/DDBJ databases">
        <title>Gordonia sp. nov. TBRC 11910.</title>
        <authorList>
            <person name="Suriyachadkun C."/>
        </authorList>
    </citation>
    <scope>NUCLEOTIDE SEQUENCE [LARGE SCALE GENOMIC DNA]</scope>
    <source>
        <strain evidence="1 2">TBRC 11910</strain>
    </source>
</reference>
<dbReference type="InterPro" id="IPR044668">
    <property type="entry name" value="PuuD-like"/>
</dbReference>
<dbReference type="CDD" id="cd01745">
    <property type="entry name" value="GATase1_2"/>
    <property type="match status" value="1"/>
</dbReference>
<dbReference type="GO" id="GO:0006598">
    <property type="term" value="P:polyamine catabolic process"/>
    <property type="evidence" value="ECO:0007669"/>
    <property type="project" value="TreeGrafter"/>
</dbReference>
<keyword evidence="1" id="KW-0378">Hydrolase</keyword>
<dbReference type="InterPro" id="IPR011697">
    <property type="entry name" value="Peptidase_C26"/>
</dbReference>
<organism evidence="1 2">
    <name type="scientific">Gordonia asplenii</name>
    <dbReference type="NCBI Taxonomy" id="2725283"/>
    <lineage>
        <taxon>Bacteria</taxon>
        <taxon>Bacillati</taxon>
        <taxon>Actinomycetota</taxon>
        <taxon>Actinomycetes</taxon>
        <taxon>Mycobacteriales</taxon>
        <taxon>Gordoniaceae</taxon>
        <taxon>Gordonia</taxon>
    </lineage>
</organism>
<sequence>MPKTTIPGLRFSGVAAAEAVLAAVRRAGGEPVILPPSGKAWSHDRLRAAFAAVILPGGDDIDPNRYGAEPEDATAQYNRHHDHADLSLARSVVAAGIPCLAICRGLQILNVALGGTLAQDLDHSSVHHRNGRHDVLLTPTSRVAQVMGTDHLTVSSFHHQSIDRLAPGLTVTGRAPDGVIEAIAHDGAPIHAVQWHPEDDAETHPEQQALFDALLCLPTPTSRSEVMA</sequence>
<dbReference type="Gene3D" id="3.40.50.880">
    <property type="match status" value="1"/>
</dbReference>
<dbReference type="PROSITE" id="PS51273">
    <property type="entry name" value="GATASE_TYPE_1"/>
    <property type="match status" value="1"/>
</dbReference>
<accession>A0A848KQC1</accession>
<dbReference type="Pfam" id="PF07722">
    <property type="entry name" value="Peptidase_C26"/>
    <property type="match status" value="1"/>
</dbReference>
<dbReference type="AlphaFoldDB" id="A0A848KQC1"/>
<dbReference type="Proteomes" id="UP000550729">
    <property type="component" value="Unassembled WGS sequence"/>
</dbReference>
<dbReference type="SUPFAM" id="SSF52317">
    <property type="entry name" value="Class I glutamine amidotransferase-like"/>
    <property type="match status" value="1"/>
</dbReference>